<dbReference type="AlphaFoldDB" id="I4IXJ2"/>
<accession>I4IXJ2</accession>
<organism evidence="1 2">
    <name type="scientific">Microcystis aeruginosa PCC 9701</name>
    <dbReference type="NCBI Taxonomy" id="721123"/>
    <lineage>
        <taxon>Bacteria</taxon>
        <taxon>Bacillati</taxon>
        <taxon>Cyanobacteriota</taxon>
        <taxon>Cyanophyceae</taxon>
        <taxon>Oscillatoriophycideae</taxon>
        <taxon>Chroococcales</taxon>
        <taxon>Microcystaceae</taxon>
        <taxon>Microcystis</taxon>
    </lineage>
</organism>
<protein>
    <submittedName>
        <fullName evidence="1">Uncharacterized protein</fullName>
    </submittedName>
</protein>
<evidence type="ECO:0000313" key="1">
    <source>
        <dbReference type="EMBL" id="CCI39016.1"/>
    </source>
</evidence>
<name>I4IXJ2_MICAE</name>
<dbReference type="EMBL" id="CAIQ01000531">
    <property type="protein sequence ID" value="CCI39016.1"/>
    <property type="molecule type" value="Genomic_DNA"/>
</dbReference>
<proteinExistence type="predicted"/>
<sequence>MVRSTPSLEGMYLRIHFTHQIQESLEVTPLTILLNSVSVPICCP</sequence>
<dbReference type="HOGENOM" id="CLU_3254053_0_0_3"/>
<dbReference type="Proteomes" id="UP000004047">
    <property type="component" value="Unassembled WGS sequence"/>
</dbReference>
<gene>
    <name evidence="1" type="ORF">MICAK_810010</name>
</gene>
<evidence type="ECO:0000313" key="2">
    <source>
        <dbReference type="Proteomes" id="UP000004047"/>
    </source>
</evidence>
<comment type="caution">
    <text evidence="1">The sequence shown here is derived from an EMBL/GenBank/DDBJ whole genome shotgun (WGS) entry which is preliminary data.</text>
</comment>
<reference evidence="1 2" key="1">
    <citation type="submission" date="2012-04" db="EMBL/GenBank/DDBJ databases">
        <authorList>
            <person name="Genoscope - CEA"/>
        </authorList>
    </citation>
    <scope>NUCLEOTIDE SEQUENCE [LARGE SCALE GENOMIC DNA]</scope>
    <source>
        <strain evidence="1 2">9701</strain>
    </source>
</reference>